<dbReference type="PANTHER" id="PTHR21139:SF2">
    <property type="entry name" value="TRIOSEPHOSPHATE ISOMERASE"/>
    <property type="match status" value="1"/>
</dbReference>
<dbReference type="EMBL" id="CAUYUE010000010">
    <property type="protein sequence ID" value="CAK0784595.1"/>
    <property type="molecule type" value="Genomic_DNA"/>
</dbReference>
<reference evidence="5 6" key="1">
    <citation type="submission" date="2023-10" db="EMBL/GenBank/DDBJ databases">
        <authorList>
            <person name="Maclean D."/>
            <person name="Macfadyen A."/>
        </authorList>
    </citation>
    <scope>NUCLEOTIDE SEQUENCE [LARGE SCALE GENOMIC DNA]</scope>
</reference>
<keyword evidence="6" id="KW-1185">Reference proteome</keyword>
<dbReference type="InterPro" id="IPR035990">
    <property type="entry name" value="TIM_sf"/>
</dbReference>
<dbReference type="NCBIfam" id="TIGR00419">
    <property type="entry name" value="tim"/>
    <property type="match status" value="1"/>
</dbReference>
<dbReference type="InterPro" id="IPR013785">
    <property type="entry name" value="Aldolase_TIM"/>
</dbReference>
<evidence type="ECO:0000256" key="3">
    <source>
        <dbReference type="ARBA" id="ARBA00023235"/>
    </source>
</evidence>
<comment type="similarity">
    <text evidence="1">Belongs to the triosephosphate isomerase family.</text>
</comment>
<evidence type="ECO:0000313" key="6">
    <source>
        <dbReference type="Proteomes" id="UP001314263"/>
    </source>
</evidence>
<dbReference type="PROSITE" id="PS00171">
    <property type="entry name" value="TIM_1"/>
    <property type="match status" value="1"/>
</dbReference>
<comment type="pathway">
    <text evidence="4">Carbohydrate biosynthesis.</text>
</comment>
<dbReference type="HAMAP" id="MF_00147_B">
    <property type="entry name" value="TIM_B"/>
    <property type="match status" value="1"/>
</dbReference>
<keyword evidence="3" id="KW-0413">Isomerase</keyword>
<organism evidence="5 6">
    <name type="scientific">Coccomyxa viridis</name>
    <dbReference type="NCBI Taxonomy" id="1274662"/>
    <lineage>
        <taxon>Eukaryota</taxon>
        <taxon>Viridiplantae</taxon>
        <taxon>Chlorophyta</taxon>
        <taxon>core chlorophytes</taxon>
        <taxon>Trebouxiophyceae</taxon>
        <taxon>Trebouxiophyceae incertae sedis</taxon>
        <taxon>Coccomyxaceae</taxon>
        <taxon>Coccomyxa</taxon>
    </lineage>
</organism>
<dbReference type="CDD" id="cd00311">
    <property type="entry name" value="TIM"/>
    <property type="match status" value="1"/>
</dbReference>
<dbReference type="GO" id="GO:0046166">
    <property type="term" value="P:glyceraldehyde-3-phosphate biosynthetic process"/>
    <property type="evidence" value="ECO:0007669"/>
    <property type="project" value="TreeGrafter"/>
</dbReference>
<dbReference type="InterPro" id="IPR022896">
    <property type="entry name" value="TrioseP_Isoase_bac/euk"/>
</dbReference>
<dbReference type="PANTHER" id="PTHR21139">
    <property type="entry name" value="TRIOSEPHOSPHATE ISOMERASE"/>
    <property type="match status" value="1"/>
</dbReference>
<name>A0AAV1IF35_9CHLO</name>
<sequence length="254" mass="27066">MGSSGKFFVGGNWKANGTKESVSKLVSGLNSAQFPSEVDVIVAPTFIHLPYVVENIDSRYQVSAQNCWVGRAGAYTGEIAPEQLTDMSVPWVILGHSERRSLLEEGNDFVGAKAANALTHGLKVIACIGETLEQRETGHMYDVLEGQLKGVADNVVNWTDVVVAYEPVWAIGTGKVATPDQAQEVHAFIRKWLAEKVSQEVSAATRIIYGGSVNDQNAAELASKGDVDGFLVGGASLKADAFATICNARAKVPA</sequence>
<protein>
    <recommendedName>
        <fullName evidence="7">Triosephosphate isomerase</fullName>
    </recommendedName>
</protein>
<dbReference type="Proteomes" id="UP001314263">
    <property type="component" value="Unassembled WGS sequence"/>
</dbReference>
<evidence type="ECO:0000313" key="5">
    <source>
        <dbReference type="EMBL" id="CAK0784595.1"/>
    </source>
</evidence>
<dbReference type="Gene3D" id="3.20.20.70">
    <property type="entry name" value="Aldolase class I"/>
    <property type="match status" value="1"/>
</dbReference>
<gene>
    <name evidence="5" type="ORF">CVIRNUC_007799</name>
</gene>
<dbReference type="SUPFAM" id="SSF51351">
    <property type="entry name" value="Triosephosphate isomerase (TIM)"/>
    <property type="match status" value="1"/>
</dbReference>
<evidence type="ECO:0000256" key="1">
    <source>
        <dbReference type="ARBA" id="ARBA00007422"/>
    </source>
</evidence>
<dbReference type="InterPro" id="IPR000652">
    <property type="entry name" value="Triosephosphate_isomerase"/>
</dbReference>
<dbReference type="GO" id="GO:0019563">
    <property type="term" value="P:glycerol catabolic process"/>
    <property type="evidence" value="ECO:0007669"/>
    <property type="project" value="TreeGrafter"/>
</dbReference>
<dbReference type="FunFam" id="3.20.20.70:FF:000025">
    <property type="entry name" value="Triosephosphate isomerase"/>
    <property type="match status" value="1"/>
</dbReference>
<dbReference type="PROSITE" id="PS51440">
    <property type="entry name" value="TIM_2"/>
    <property type="match status" value="1"/>
</dbReference>
<dbReference type="Pfam" id="PF00121">
    <property type="entry name" value="TIM"/>
    <property type="match status" value="1"/>
</dbReference>
<accession>A0AAV1IF35</accession>
<dbReference type="AlphaFoldDB" id="A0AAV1IF35"/>
<evidence type="ECO:0000256" key="2">
    <source>
        <dbReference type="ARBA" id="ARBA00011738"/>
    </source>
</evidence>
<evidence type="ECO:0000256" key="4">
    <source>
        <dbReference type="ARBA" id="ARBA00024331"/>
    </source>
</evidence>
<dbReference type="GO" id="GO:0005829">
    <property type="term" value="C:cytosol"/>
    <property type="evidence" value="ECO:0007669"/>
    <property type="project" value="TreeGrafter"/>
</dbReference>
<evidence type="ECO:0008006" key="7">
    <source>
        <dbReference type="Google" id="ProtNLM"/>
    </source>
</evidence>
<comment type="caution">
    <text evidence="5">The sequence shown here is derived from an EMBL/GenBank/DDBJ whole genome shotgun (WGS) entry which is preliminary data.</text>
</comment>
<proteinExistence type="inferred from homology"/>
<dbReference type="GO" id="GO:0006096">
    <property type="term" value="P:glycolytic process"/>
    <property type="evidence" value="ECO:0007669"/>
    <property type="project" value="InterPro"/>
</dbReference>
<dbReference type="GO" id="GO:0004807">
    <property type="term" value="F:triose-phosphate isomerase activity"/>
    <property type="evidence" value="ECO:0007669"/>
    <property type="project" value="InterPro"/>
</dbReference>
<comment type="subunit">
    <text evidence="2">Homodimer.</text>
</comment>
<dbReference type="GO" id="GO:0006094">
    <property type="term" value="P:gluconeogenesis"/>
    <property type="evidence" value="ECO:0007669"/>
    <property type="project" value="TreeGrafter"/>
</dbReference>
<dbReference type="InterPro" id="IPR020861">
    <property type="entry name" value="Triosephosphate_isomerase_AS"/>
</dbReference>